<evidence type="ECO:0000313" key="3">
    <source>
        <dbReference type="Proteomes" id="UP000254848"/>
    </source>
</evidence>
<proteinExistence type="predicted"/>
<dbReference type="RefSeq" id="WP_115457057.1">
    <property type="nucleotide sequence ID" value="NZ_QRAP01000001.1"/>
</dbReference>
<dbReference type="Pfam" id="PF01323">
    <property type="entry name" value="DSBA"/>
    <property type="match status" value="1"/>
</dbReference>
<gene>
    <name evidence="2" type="ORF">C8D90_101778</name>
</gene>
<dbReference type="PANTHER" id="PTHR35891">
    <property type="entry name" value="THIOL:DISULFIDE INTERCHANGE PROTEIN DSBA"/>
    <property type="match status" value="1"/>
</dbReference>
<comment type="caution">
    <text evidence="2">The sequence shown here is derived from an EMBL/GenBank/DDBJ whole genome shotgun (WGS) entry which is preliminary data.</text>
</comment>
<dbReference type="Proteomes" id="UP000254848">
    <property type="component" value="Unassembled WGS sequence"/>
</dbReference>
<dbReference type="EMBL" id="QRAP01000001">
    <property type="protein sequence ID" value="RDK97330.1"/>
    <property type="molecule type" value="Genomic_DNA"/>
</dbReference>
<reference evidence="2 3" key="1">
    <citation type="submission" date="2018-07" db="EMBL/GenBank/DDBJ databases">
        <title>Genomic Encyclopedia of Type Strains, Phase IV (KMG-IV): sequencing the most valuable type-strain genomes for metagenomic binning, comparative biology and taxonomic classification.</title>
        <authorList>
            <person name="Goeker M."/>
        </authorList>
    </citation>
    <scope>NUCLEOTIDE SEQUENCE [LARGE SCALE GENOMIC DNA]</scope>
    <source>
        <strain evidence="2 3">DSM 103736</strain>
    </source>
</reference>
<keyword evidence="3" id="KW-1185">Reference proteome</keyword>
<dbReference type="AlphaFoldDB" id="A0A370R4I8"/>
<dbReference type="PANTHER" id="PTHR35891:SF3">
    <property type="entry name" value="THIOL:DISULFIDE INTERCHANGE PROTEIN DSBL"/>
    <property type="match status" value="1"/>
</dbReference>
<organism evidence="2 3">
    <name type="scientific">Enterobacillus tribolii</name>
    <dbReference type="NCBI Taxonomy" id="1487935"/>
    <lineage>
        <taxon>Bacteria</taxon>
        <taxon>Pseudomonadati</taxon>
        <taxon>Pseudomonadota</taxon>
        <taxon>Gammaproteobacteria</taxon>
        <taxon>Enterobacterales</taxon>
        <taxon>Hafniaceae</taxon>
        <taxon>Enterobacillus</taxon>
    </lineage>
</organism>
<sequence>MKKKYFWLFAYTVAIIAISAVCTTKWIEYFVLNSNDQEMLIDYGANAPQSSPLKESTPIVEVFSYGCHFCEKNEANVDALEKTLPAGQKITRLHINDGNNGWLSATAKIYATLRVMGIEDNYRSKLYDLVINKKADITNAEQFDQWLRENNIDVTAFRNTEKSEQVKQLMDYLQSVTRYYKVSGTPAFIVNKRWVAFQDDEFPAFGKKLVTLSESNAGKSN</sequence>
<dbReference type="OrthoDB" id="9784896at2"/>
<feature type="domain" description="DSBA-like thioredoxin" evidence="1">
    <location>
        <begin position="106"/>
        <end position="205"/>
    </location>
</feature>
<dbReference type="Gene3D" id="3.40.30.10">
    <property type="entry name" value="Glutaredoxin"/>
    <property type="match status" value="1"/>
</dbReference>
<name>A0A370R4I8_9GAMM</name>
<accession>A0A370R4I8</accession>
<dbReference type="InterPro" id="IPR050824">
    <property type="entry name" value="Thiol_disulfide_DsbA"/>
</dbReference>
<protein>
    <submittedName>
        <fullName evidence="2">Thiol:disulfide interchange protein DsbA</fullName>
    </submittedName>
</protein>
<evidence type="ECO:0000313" key="2">
    <source>
        <dbReference type="EMBL" id="RDK97330.1"/>
    </source>
</evidence>
<evidence type="ECO:0000259" key="1">
    <source>
        <dbReference type="Pfam" id="PF01323"/>
    </source>
</evidence>
<dbReference type="InterPro" id="IPR001853">
    <property type="entry name" value="DSBA-like_thioredoxin_dom"/>
</dbReference>
<dbReference type="InterPro" id="IPR036249">
    <property type="entry name" value="Thioredoxin-like_sf"/>
</dbReference>
<dbReference type="SUPFAM" id="SSF52833">
    <property type="entry name" value="Thioredoxin-like"/>
    <property type="match status" value="1"/>
</dbReference>
<dbReference type="GO" id="GO:0016491">
    <property type="term" value="F:oxidoreductase activity"/>
    <property type="evidence" value="ECO:0007669"/>
    <property type="project" value="InterPro"/>
</dbReference>